<accession>A0A7X4HG58</accession>
<feature type="transmembrane region" description="Helical" evidence="1">
    <location>
        <begin position="371"/>
        <end position="390"/>
    </location>
</feature>
<protein>
    <submittedName>
        <fullName evidence="2">Permease</fullName>
    </submittedName>
</protein>
<dbReference type="Proteomes" id="UP000450676">
    <property type="component" value="Unassembled WGS sequence"/>
</dbReference>
<keyword evidence="3" id="KW-1185">Reference proteome</keyword>
<keyword evidence="1" id="KW-1133">Transmembrane helix</keyword>
<evidence type="ECO:0000256" key="1">
    <source>
        <dbReference type="SAM" id="Phobius"/>
    </source>
</evidence>
<name>A0A7X4HG58_9BURK</name>
<reference evidence="2 3" key="1">
    <citation type="submission" date="2019-12" db="EMBL/GenBank/DDBJ databases">
        <title>Novel species isolated from a subtropical stream in China.</title>
        <authorList>
            <person name="Lu H."/>
        </authorList>
    </citation>
    <scope>NUCLEOTIDE SEQUENCE [LARGE SCALE GENOMIC DNA]</scope>
    <source>
        <strain evidence="2 3">FT127W</strain>
    </source>
</reference>
<dbReference type="AlphaFoldDB" id="A0A7X4HG58"/>
<sequence>MQRALNFEHNPALSLPLRFLLCAPLFAALAAAVLLWQGADAFASRWTPAMLAATHLLTLGCVSLSIIGALLQLLPAVAGIALPQAWGRTVHAGLCGGTLLLAAGFLSGRPALFALALALLIPSLLVVLARCAVGLWRQHAAGASAMMAAIRVALAALAVTTVLGALLGSQFAWPGGAALRALPLIPLTDLHAIWGLLGWAGLMVIGVAYQVVPMFQVTETYPDWLTRGLTTWLFLLLVAVSIASRLEETPARHFTQAAMALGAAGYGAFAAVTIALLLHRKRPRSEPATQFWYASVGSLLAGCLVALLPWEAAEPALPLTLGVLLLAGFGLSVINGMLYQIVPFLLWYHLQTTLPGGCRSVPGVRKIIPEAWAQRQFGLHLAALALLLAACQRPELLARPAAGMMLASCLALAFNLGYALRLYRRLRGAIPDAAQAA</sequence>
<proteinExistence type="predicted"/>
<feature type="transmembrane region" description="Helical" evidence="1">
    <location>
        <begin position="322"/>
        <end position="350"/>
    </location>
</feature>
<comment type="caution">
    <text evidence="2">The sequence shown here is derived from an EMBL/GenBank/DDBJ whole genome shotgun (WGS) entry which is preliminary data.</text>
</comment>
<feature type="transmembrane region" description="Helical" evidence="1">
    <location>
        <begin position="56"/>
        <end position="82"/>
    </location>
</feature>
<dbReference type="RefSeq" id="WP_161074458.1">
    <property type="nucleotide sequence ID" value="NZ_WWCU01000033.1"/>
</dbReference>
<gene>
    <name evidence="2" type="ORF">GTP77_22840</name>
</gene>
<keyword evidence="1" id="KW-0812">Transmembrane</keyword>
<feature type="transmembrane region" description="Helical" evidence="1">
    <location>
        <begin position="224"/>
        <end position="246"/>
    </location>
</feature>
<feature type="transmembrane region" description="Helical" evidence="1">
    <location>
        <begin position="291"/>
        <end position="310"/>
    </location>
</feature>
<feature type="transmembrane region" description="Helical" evidence="1">
    <location>
        <begin position="89"/>
        <end position="106"/>
    </location>
</feature>
<evidence type="ECO:0000313" key="3">
    <source>
        <dbReference type="Proteomes" id="UP000450676"/>
    </source>
</evidence>
<keyword evidence="1" id="KW-0472">Membrane</keyword>
<feature type="transmembrane region" description="Helical" evidence="1">
    <location>
        <begin position="258"/>
        <end position="279"/>
    </location>
</feature>
<feature type="transmembrane region" description="Helical" evidence="1">
    <location>
        <begin position="12"/>
        <end position="36"/>
    </location>
</feature>
<evidence type="ECO:0000313" key="2">
    <source>
        <dbReference type="EMBL" id="MYN10163.1"/>
    </source>
</evidence>
<feature type="transmembrane region" description="Helical" evidence="1">
    <location>
        <begin position="402"/>
        <end position="420"/>
    </location>
</feature>
<feature type="transmembrane region" description="Helical" evidence="1">
    <location>
        <begin position="148"/>
        <end position="173"/>
    </location>
</feature>
<feature type="transmembrane region" description="Helical" evidence="1">
    <location>
        <begin position="112"/>
        <end position="136"/>
    </location>
</feature>
<feature type="transmembrane region" description="Helical" evidence="1">
    <location>
        <begin position="193"/>
        <end position="212"/>
    </location>
</feature>
<organism evidence="2 3">
    <name type="scientific">Pseudoduganella aquatica</name>
    <dbReference type="NCBI Taxonomy" id="2660641"/>
    <lineage>
        <taxon>Bacteria</taxon>
        <taxon>Pseudomonadati</taxon>
        <taxon>Pseudomonadota</taxon>
        <taxon>Betaproteobacteria</taxon>
        <taxon>Burkholderiales</taxon>
        <taxon>Oxalobacteraceae</taxon>
        <taxon>Telluria group</taxon>
        <taxon>Pseudoduganella</taxon>
    </lineage>
</organism>
<dbReference type="EMBL" id="WWCU01000033">
    <property type="protein sequence ID" value="MYN10163.1"/>
    <property type="molecule type" value="Genomic_DNA"/>
</dbReference>